<reference evidence="2" key="1">
    <citation type="journal article" date="2011" name="Environ. Microbiol.">
        <title>Genomic insights into the metabolic potential of the polycyclic aromatic hydrocarbon degrading sulfate-reducing Deltaproteobacterium N47.</title>
        <authorList>
            <person name="Bergmann F."/>
            <person name="Selesi D."/>
            <person name="Weinmaier T."/>
            <person name="Tischler P."/>
            <person name="Rattei T."/>
            <person name="Meckenstock R.U."/>
        </authorList>
    </citation>
    <scope>NUCLEOTIDE SEQUENCE</scope>
</reference>
<name>E1YIA5_9BACT</name>
<feature type="transmembrane region" description="Helical" evidence="1">
    <location>
        <begin position="6"/>
        <end position="28"/>
    </location>
</feature>
<accession>E1YIA5</accession>
<proteinExistence type="predicted"/>
<evidence type="ECO:0000256" key="1">
    <source>
        <dbReference type="SAM" id="Phobius"/>
    </source>
</evidence>
<keyword evidence="1" id="KW-0812">Transmembrane</keyword>
<gene>
    <name evidence="2" type="ORF">N47_D31830</name>
</gene>
<feature type="transmembrane region" description="Helical" evidence="1">
    <location>
        <begin position="90"/>
        <end position="111"/>
    </location>
</feature>
<dbReference type="AlphaFoldDB" id="E1YIA5"/>
<sequence>MTPRSSIWLAAVPLLLVVMFLVAVLVASPKEREGTFVMVQGRGARVTPEQNADFLQNLRDEGCNVPTSMIDEARQRASAALRQQRMTRMLYAMAGVSFVVGVLVFFFTSGFRVAKNRMVWIRHLGHGPLLIFLSLALVCKLCAGCDRGEEPKTEAQASFMPASKLYQVSFPVSPSAVVTSGGLELDRATADEFVQEHSRNGLWTYFYDPDLSNGTVGLDQYRRYFGDKLAMILIKWLPTRASLKSDFEAALQYFQKSTSLIQDSYKITSLGGQVAYSVQYIATQGGRPMYHTYFIVCDGNRTYEIVHLYEGGFDDPDKTVEKLVDLAFQQLRG</sequence>
<keyword evidence="1" id="KW-0472">Membrane</keyword>
<protein>
    <submittedName>
        <fullName evidence="2">Uncharacterized protein</fullName>
    </submittedName>
</protein>
<organism evidence="2">
    <name type="scientific">uncultured Desulfobacterium sp</name>
    <dbReference type="NCBI Taxonomy" id="201089"/>
    <lineage>
        <taxon>Bacteria</taxon>
        <taxon>Pseudomonadati</taxon>
        <taxon>Thermodesulfobacteriota</taxon>
        <taxon>Desulfobacteria</taxon>
        <taxon>Desulfobacterales</taxon>
        <taxon>Desulfobacteriaceae</taxon>
        <taxon>Desulfobacterium</taxon>
        <taxon>environmental samples</taxon>
    </lineage>
</organism>
<evidence type="ECO:0000313" key="2">
    <source>
        <dbReference type="EMBL" id="CBX30374.1"/>
    </source>
</evidence>
<keyword evidence="1" id="KW-1133">Transmembrane helix</keyword>
<dbReference type="EMBL" id="FR695874">
    <property type="protein sequence ID" value="CBX30374.1"/>
    <property type="molecule type" value="Genomic_DNA"/>
</dbReference>